<sequence>MDIGRLLKVGTDFKLSQAASGEVADNENEITAENVAANRLVIDIFLPPLIEVIHNFMASV</sequence>
<accession>A0ABX4IZ25</accession>
<organism evidence="1 2">
    <name type="scientific">Rhizobium anhuiense</name>
    <dbReference type="NCBI Taxonomy" id="1184720"/>
    <lineage>
        <taxon>Bacteria</taxon>
        <taxon>Pseudomonadati</taxon>
        <taxon>Pseudomonadota</taxon>
        <taxon>Alphaproteobacteria</taxon>
        <taxon>Hyphomicrobiales</taxon>
        <taxon>Rhizobiaceae</taxon>
        <taxon>Rhizobium/Agrobacterium group</taxon>
        <taxon>Rhizobium</taxon>
    </lineage>
</organism>
<keyword evidence="2" id="KW-1185">Reference proteome</keyword>
<proteinExistence type="predicted"/>
<comment type="caution">
    <text evidence="1">The sequence shown here is derived from an EMBL/GenBank/DDBJ whole genome shotgun (WGS) entry which is preliminary data.</text>
</comment>
<evidence type="ECO:0000313" key="1">
    <source>
        <dbReference type="EMBL" id="PDS45777.1"/>
    </source>
</evidence>
<protein>
    <submittedName>
        <fullName evidence="1">Uncharacterized protein</fullName>
    </submittedName>
</protein>
<dbReference type="EMBL" id="NWSL01000067">
    <property type="protein sequence ID" value="PDS45777.1"/>
    <property type="molecule type" value="Genomic_DNA"/>
</dbReference>
<dbReference type="Proteomes" id="UP000219972">
    <property type="component" value="Unassembled WGS sequence"/>
</dbReference>
<reference evidence="1 2" key="1">
    <citation type="submission" date="2017-09" db="EMBL/GenBank/DDBJ databases">
        <title>Comparative genomics of rhizobia isolated from Phaseolus vulgaris in China.</title>
        <authorList>
            <person name="Tong W."/>
        </authorList>
    </citation>
    <scope>NUCLEOTIDE SEQUENCE [LARGE SCALE GENOMIC DNA]</scope>
    <source>
        <strain evidence="1 2">Y27</strain>
    </source>
</reference>
<evidence type="ECO:0000313" key="2">
    <source>
        <dbReference type="Proteomes" id="UP000219972"/>
    </source>
</evidence>
<gene>
    <name evidence="1" type="ORF">CO662_36695</name>
</gene>
<name>A0ABX4IZ25_9HYPH</name>